<dbReference type="EMBL" id="AUZX01002352">
    <property type="protein sequence ID" value="EQD76924.1"/>
    <property type="molecule type" value="Genomic_DNA"/>
</dbReference>
<reference evidence="1" key="2">
    <citation type="journal article" date="2014" name="ISME J.">
        <title>Microbial stratification in low pH oxic and suboxic macroscopic growths along an acid mine drainage.</title>
        <authorList>
            <person name="Mendez-Garcia C."/>
            <person name="Mesa V."/>
            <person name="Sprenger R.R."/>
            <person name="Richter M."/>
            <person name="Diez M.S."/>
            <person name="Solano J."/>
            <person name="Bargiela R."/>
            <person name="Golyshina O.V."/>
            <person name="Manteca A."/>
            <person name="Ramos J.L."/>
            <person name="Gallego J.R."/>
            <person name="Llorente I."/>
            <person name="Martins Dos Santos V.A."/>
            <person name="Jensen O.N."/>
            <person name="Pelaez A.I."/>
            <person name="Sanchez J."/>
            <person name="Ferrer M."/>
        </authorList>
    </citation>
    <scope>NUCLEOTIDE SEQUENCE</scope>
</reference>
<reference evidence="1" key="1">
    <citation type="submission" date="2013-08" db="EMBL/GenBank/DDBJ databases">
        <authorList>
            <person name="Mendez C."/>
            <person name="Richter M."/>
            <person name="Ferrer M."/>
            <person name="Sanchez J."/>
        </authorList>
    </citation>
    <scope>NUCLEOTIDE SEQUENCE</scope>
</reference>
<dbReference type="AlphaFoldDB" id="T1D627"/>
<evidence type="ECO:0000313" key="1">
    <source>
        <dbReference type="EMBL" id="EQD76924.1"/>
    </source>
</evidence>
<accession>T1D627</accession>
<comment type="caution">
    <text evidence="1">The sequence shown here is derived from an EMBL/GenBank/DDBJ whole genome shotgun (WGS) entry which is preliminary data.</text>
</comment>
<proteinExistence type="predicted"/>
<sequence>MPWNDSHFPQAMAHLAPPARAKAVSIANALLEQGYDEGRAIRIAIAQAKRWAAAHRSDYSTDRWPGA</sequence>
<name>T1D627_9ZZZZ</name>
<gene>
    <name evidence="1" type="ORF">B1A_03188</name>
</gene>
<protein>
    <submittedName>
        <fullName evidence="1">Uncharacterized protein</fullName>
    </submittedName>
</protein>
<organism evidence="1">
    <name type="scientific">mine drainage metagenome</name>
    <dbReference type="NCBI Taxonomy" id="410659"/>
    <lineage>
        <taxon>unclassified sequences</taxon>
        <taxon>metagenomes</taxon>
        <taxon>ecological metagenomes</taxon>
    </lineage>
</organism>